<name>A0ABQ5MT16_9MICC</name>
<keyword evidence="1" id="KW-0732">Signal</keyword>
<gene>
    <name evidence="3" type="ORF">AHIS1636_15670</name>
</gene>
<reference evidence="3 4" key="1">
    <citation type="journal article" date="2023" name="Int. J. Syst. Evol. Microbiol.">
        <title>Arthrobacter mangrovi sp. nov., an actinobacterium isolated from the rhizosphere of a mangrove.</title>
        <authorList>
            <person name="Hamada M."/>
            <person name="Saitou S."/>
            <person name="Enomoto N."/>
            <person name="Nanri K."/>
            <person name="Hidaka K."/>
            <person name="Miura T."/>
            <person name="Tamura T."/>
        </authorList>
    </citation>
    <scope>NUCLEOTIDE SEQUENCE [LARGE SCALE GENOMIC DNA]</scope>
    <source>
        <strain evidence="3 4">NBRC 112813</strain>
    </source>
</reference>
<feature type="chain" id="PRO_5045316036" description="SMP-30/Gluconolactonase/LRE-like region domain-containing protein" evidence="1">
    <location>
        <begin position="28"/>
        <end position="316"/>
    </location>
</feature>
<evidence type="ECO:0000256" key="1">
    <source>
        <dbReference type="SAM" id="SignalP"/>
    </source>
</evidence>
<evidence type="ECO:0000313" key="3">
    <source>
        <dbReference type="EMBL" id="GLB67128.1"/>
    </source>
</evidence>
<dbReference type="Pfam" id="PF08450">
    <property type="entry name" value="SGL"/>
    <property type="match status" value="1"/>
</dbReference>
<accession>A0ABQ5MT16</accession>
<protein>
    <recommendedName>
        <fullName evidence="2">SMP-30/Gluconolactonase/LRE-like region domain-containing protein</fullName>
    </recommendedName>
</protein>
<proteinExistence type="predicted"/>
<dbReference type="Proteomes" id="UP001209654">
    <property type="component" value="Unassembled WGS sequence"/>
</dbReference>
<dbReference type="InterPro" id="IPR011042">
    <property type="entry name" value="6-blade_b-propeller_TolB-like"/>
</dbReference>
<organism evidence="3 4">
    <name type="scientific">Arthrobacter mangrovi</name>
    <dbReference type="NCBI Taxonomy" id="2966350"/>
    <lineage>
        <taxon>Bacteria</taxon>
        <taxon>Bacillati</taxon>
        <taxon>Actinomycetota</taxon>
        <taxon>Actinomycetes</taxon>
        <taxon>Micrococcales</taxon>
        <taxon>Micrococcaceae</taxon>
        <taxon>Arthrobacter</taxon>
    </lineage>
</organism>
<comment type="caution">
    <text evidence="3">The sequence shown here is derived from an EMBL/GenBank/DDBJ whole genome shotgun (WGS) entry which is preliminary data.</text>
</comment>
<evidence type="ECO:0000313" key="4">
    <source>
        <dbReference type="Proteomes" id="UP001209654"/>
    </source>
</evidence>
<feature type="signal peptide" evidence="1">
    <location>
        <begin position="1"/>
        <end position="27"/>
    </location>
</feature>
<evidence type="ECO:0000259" key="2">
    <source>
        <dbReference type="Pfam" id="PF08450"/>
    </source>
</evidence>
<keyword evidence="4" id="KW-1185">Reference proteome</keyword>
<dbReference type="InterPro" id="IPR013658">
    <property type="entry name" value="SGL"/>
</dbReference>
<feature type="domain" description="SMP-30/Gluconolactonase/LRE-like region" evidence="2">
    <location>
        <begin position="47"/>
        <end position="286"/>
    </location>
</feature>
<dbReference type="Gene3D" id="2.120.10.30">
    <property type="entry name" value="TolB, C-terminal domain"/>
    <property type="match status" value="1"/>
</dbReference>
<sequence length="316" mass="32851">MRPPLGRTAAGLLGAAALLVSAGSAPAFSTSDDDRSEVIKLPGASSAEGIAADDDGAFYAGDLFKGDIFLGDLDEGTAEQFIDAPAGRMALGMDLDTRSGTLAVAGGAAGDAYFYDVDDGDTTATVALTKDANAFINDVIFTGGGAWFTNSVKGELYFVPVDSDGDVGEVETLALSGPAAKITGDFNLNGIAATDDDDTLIVAHTANKAVYTVDTDDGESQVIAGVKVPYVDGIELDGRNLWTVQNFDNKITRWRLDSDLESGKLRDTITDKAFQVPTTAALVGDQLLAVNAKFDTGIPPKAKEFEVVVVDAYGND</sequence>
<dbReference type="EMBL" id="BRVS01000005">
    <property type="protein sequence ID" value="GLB67128.1"/>
    <property type="molecule type" value="Genomic_DNA"/>
</dbReference>
<dbReference type="SUPFAM" id="SSF63825">
    <property type="entry name" value="YWTD domain"/>
    <property type="match status" value="1"/>
</dbReference>